<evidence type="ECO:0000313" key="2">
    <source>
        <dbReference type="Proteomes" id="UP000608923"/>
    </source>
</evidence>
<evidence type="ECO:0000313" key="1">
    <source>
        <dbReference type="EMBL" id="GHC53680.1"/>
    </source>
</evidence>
<name>A0A8H9M184_9BURK</name>
<dbReference type="AlphaFoldDB" id="A0A8H9M184"/>
<organism evidence="1 2">
    <name type="scientific">Alcaligenes pakistanensis</name>
    <dbReference type="NCBI Taxonomy" id="1482717"/>
    <lineage>
        <taxon>Bacteria</taxon>
        <taxon>Pseudomonadati</taxon>
        <taxon>Pseudomonadota</taxon>
        <taxon>Betaproteobacteria</taxon>
        <taxon>Burkholderiales</taxon>
        <taxon>Alcaligenaceae</taxon>
        <taxon>Alcaligenes</taxon>
    </lineage>
</organism>
<comment type="caution">
    <text evidence="1">The sequence shown here is derived from an EMBL/GenBank/DDBJ whole genome shotgun (WGS) entry which is preliminary data.</text>
</comment>
<dbReference type="Proteomes" id="UP000608923">
    <property type="component" value="Unassembled WGS sequence"/>
</dbReference>
<gene>
    <name evidence="1" type="ORF">GCM10010096_27590</name>
</gene>
<accession>A0A8H9M184</accession>
<dbReference type="EMBL" id="BMZN01000004">
    <property type="protein sequence ID" value="GHC53680.1"/>
    <property type="molecule type" value="Genomic_DNA"/>
</dbReference>
<reference evidence="2" key="1">
    <citation type="journal article" date="2019" name="Int. J. Syst. Evol. Microbiol.">
        <title>The Global Catalogue of Microorganisms (GCM) 10K type strain sequencing project: providing services to taxonomists for standard genome sequencing and annotation.</title>
        <authorList>
            <consortium name="The Broad Institute Genomics Platform"/>
            <consortium name="The Broad Institute Genome Sequencing Center for Infectious Disease"/>
            <person name="Wu L."/>
            <person name="Ma J."/>
        </authorList>
    </citation>
    <scope>NUCLEOTIDE SEQUENCE [LARGE SCALE GENOMIC DNA]</scope>
    <source>
        <strain evidence="2">KCTC 42083</strain>
    </source>
</reference>
<keyword evidence="2" id="KW-1185">Reference proteome</keyword>
<proteinExistence type="predicted"/>
<sequence>MPQTRENRSAVSQIFLMASTNKTVLTAMARHAETARSAQTKLATAKMDRGIKELSTLVCQVE</sequence>
<protein>
    <submittedName>
        <fullName evidence="1">Uncharacterized protein</fullName>
    </submittedName>
</protein>